<sequence length="1697" mass="194803">MRKFWLILLILLLLLPAAAKDPMKRGKSAFQPGRAYPQVDISGYEELEYNNLDYSGDPQKYQNTAEYTSLPASVKVYDGLRHRRLIDLEGQINEKLYVRYKIMQDPDLPQETDIYVEYDRFSVYFGKYDAALNNGDLFSMTKGIDGLHADYLGENFEVEAIYGEERSHEREFAFNGTGKREYSLGETNIVEGTVKVFLNGNRLTEDDDYHIDYFDGVIVFNNILSVLDNVKGSYEYLDPIEDFLPIASKIRLSGIQHRYKNYRGGELTILTDNAVFRYTPADLLELPAPPTADNIYLSVPEGYRVILPEGTALFTRDKFRQNEKLQFVFTANEDFTGALRADFQDGTQELVPLDGQYTLERLLTSANAVGENNLFLVFHAGSSENETVRKVPYVIEPARVETVSNLTKIQLDSYPLISFSEKITYAGQVLTRYEDYQINYAKGLVTFLREIPDNAYDLEIDYAYYLTERLQEVLKGDETRGPYKLTNRLIVPESAVVVVNNLKMLPNVDYKLDERAGQISFVRNIKSVDSIQVDYRHYNFALPQGQAKKERFTISSYFVQEQAKAAEAEGVESYTVSGGDLEVEIGYDVSLNPVTKITVAPKYMPIMRFVEVQMDNAAATIREKSEYSGQILVAGHPLDTASIKVSFEQGKTSQAPQLYFSGSNQATLYLERETPSFARPLVYESVILEVRRTGSLFYVPLEYRRDYIIGETADLPATIGVVVDSDGKALVAFNPDAWQRGIITFITGNSQIGYSPDPSYGYGDSFRLTYKISNAESTDPGDILHQTYGTKFSYSPVDWFRADVEYNESHKQYQRAINSHSVSANGAMYNSSSGLDLKTLAGIDPLEIVEDSEKVYVNERLQTKNDQYTLAYNGGTLRFHSGMVFSPSDNIRVEFDYYDAVGAQEQVDDRAKAAKVDLTLRLGSTDITAGYVTVDAKYDPVGNPPNLYPKGTEAKNVIVRSRPMERLNVYSRLEQQQNIQSAYDDGTDRYGDTVYQNYKVDYGFNTNDNIALAYNRTDVNVPAVTMVSANEGFYAVDTRQQDYQMDLNIGPSAFRTGVFLKNAESFTDEKDQDNPFQTYNRNARLTNFFQPLKDLTFSTSYARNLDEEFKDLRSLSESLAYSEIVRYNPWTIDSSYEYSGADYLKEQSLGQDDYSTFTKTIGNDRRQIFNISFRRPPELSSDLYEELYLHYDNTYYRRVTDLYNQSPDVSRLDNFNATLRPYDIVSLGYDNRHSDNLLENRNRTEYYQENVYKLSKFYPAKYLSFLPADFLLVNKVEYSRRTNENGRDWTGSTTERTYTLDNYYTLTHTYTLNPWDNLTIDLDFTNKDIERFSETLYANKSYGSSESQEPEDTQSLKLKYLLPEFFIARNIDYAWEMGLSQRKINKATYQVDNAGNITTTTNRDDLYSGKHTMLMAYNYFTSFTNTHALQTLEEYKRKTGDGSRYSYGQTDQANVRYDLPFFNLGLTGGFTRVYNLQFIRYGDLVDRAKLTNNDYQDKLRRFDDTQRYMVDYTPLTWLVFDASLYFRHIDQSLVTGHRTAAVGKTHGTINSRSYEAGATYKPLLDMSLRYGWKQNYFDLGFGEEKRFTAKYTPLKFDFGELSYNYENLETYGKGTNDPEQTNSLDNLNGFVQTRVVDREDIKVNNTLTFKVNKDISALIIDNIVIDINLTRLHFWDKVNPEFSYSLNAFYAKGTINF</sequence>
<comment type="caution">
    <text evidence="2">The sequence shown here is derived from an EMBL/GenBank/DDBJ whole genome shotgun (WGS) entry which is preliminary data.</text>
</comment>
<proteinExistence type="predicted"/>
<reference evidence="2 3" key="1">
    <citation type="journal article" date="2019" name="ISME J.">
        <title>Genome analyses of uncultured TG2/ZB3 bacteria in 'Margulisbacteria' specifically attached to ectosymbiotic spirochetes of protists in the termite gut.</title>
        <authorList>
            <person name="Utami Y.D."/>
            <person name="Kuwahara H."/>
            <person name="Igai K."/>
            <person name="Murakami T."/>
            <person name="Sugaya K."/>
            <person name="Morikawa T."/>
            <person name="Nagura Y."/>
            <person name="Yuki M."/>
            <person name="Deevong P."/>
            <person name="Inoue T."/>
            <person name="Kihara K."/>
            <person name="Lo N."/>
            <person name="Yamada A."/>
            <person name="Ohkuma M."/>
            <person name="Hongoh Y."/>
        </authorList>
    </citation>
    <scope>NUCLEOTIDE SEQUENCE [LARGE SCALE GENOMIC DNA]</scope>
    <source>
        <strain evidence="2">NkOx7-02</strain>
    </source>
</reference>
<keyword evidence="3" id="KW-1185">Reference proteome</keyword>
<protein>
    <recommendedName>
        <fullName evidence="4">Cell surface protein SprA</fullName>
    </recommendedName>
</protein>
<feature type="signal peptide" evidence="1">
    <location>
        <begin position="1"/>
        <end position="19"/>
    </location>
</feature>
<name>A0A388TGD5_9BACT</name>
<organism evidence="2 3">
    <name type="scientific">Candidatus Termititenax persephonae</name>
    <dbReference type="NCBI Taxonomy" id="2218525"/>
    <lineage>
        <taxon>Bacteria</taxon>
        <taxon>Bacillati</taxon>
        <taxon>Candidatus Margulisiibacteriota</taxon>
        <taxon>Candidatus Termititenacia</taxon>
        <taxon>Candidatus Termititenacales</taxon>
        <taxon>Candidatus Termititenacaceae</taxon>
        <taxon>Candidatus Termititenax</taxon>
    </lineage>
</organism>
<keyword evidence="1" id="KW-0732">Signal</keyword>
<evidence type="ECO:0000256" key="1">
    <source>
        <dbReference type="SAM" id="SignalP"/>
    </source>
</evidence>
<dbReference type="Proteomes" id="UP000275925">
    <property type="component" value="Unassembled WGS sequence"/>
</dbReference>
<evidence type="ECO:0000313" key="2">
    <source>
        <dbReference type="EMBL" id="GBR76161.1"/>
    </source>
</evidence>
<feature type="chain" id="PRO_5017246988" description="Cell surface protein SprA" evidence="1">
    <location>
        <begin position="20"/>
        <end position="1697"/>
    </location>
</feature>
<dbReference type="EMBL" id="BGZO01000017">
    <property type="protein sequence ID" value="GBR76161.1"/>
    <property type="molecule type" value="Genomic_DNA"/>
</dbReference>
<gene>
    <name evidence="2" type="ORF">NO2_0758</name>
</gene>
<accession>A0A388TGD5</accession>
<evidence type="ECO:0008006" key="4">
    <source>
        <dbReference type="Google" id="ProtNLM"/>
    </source>
</evidence>
<evidence type="ECO:0000313" key="3">
    <source>
        <dbReference type="Proteomes" id="UP000275925"/>
    </source>
</evidence>